<evidence type="ECO:0000313" key="2">
    <source>
        <dbReference type="EMBL" id="KAJ7764279.1"/>
    </source>
</evidence>
<dbReference type="InterPro" id="IPR053216">
    <property type="entry name" value="Appressorial_penetr-assoc"/>
</dbReference>
<sequence>MSFKPAATTAAAVAKAGGRSSERPRSIIRPNPAVSIAPPAASLANAGGGDLQSSTQLDSSVIQTTDNGQNPPVAGQANAATSKNNFINFCALGLPQVPITNGLQITSGSCNPTPIGNIPSIANMPSSKFQSPTNGDTIAANTPFNITVKVQKIQLGTFTNAAKTYYANPQTLNAQGAIIGHTHIVVEAVDSLATTTLTDSTKFLFFKGIDGGQDAQGNVQATVAAGLPVGTYRVGTILSSSTHQPVIMPVAQHGLVDDVIYMTVTANGKAAAAPPAAAAAVSSLFLPFS</sequence>
<comment type="caution">
    <text evidence="2">The sequence shown here is derived from an EMBL/GenBank/DDBJ whole genome shotgun (WGS) entry which is preliminary data.</text>
</comment>
<organism evidence="2 3">
    <name type="scientific">Mycena metata</name>
    <dbReference type="NCBI Taxonomy" id="1033252"/>
    <lineage>
        <taxon>Eukaryota</taxon>
        <taxon>Fungi</taxon>
        <taxon>Dikarya</taxon>
        <taxon>Basidiomycota</taxon>
        <taxon>Agaricomycotina</taxon>
        <taxon>Agaricomycetes</taxon>
        <taxon>Agaricomycetidae</taxon>
        <taxon>Agaricales</taxon>
        <taxon>Marasmiineae</taxon>
        <taxon>Mycenaceae</taxon>
        <taxon>Mycena</taxon>
    </lineage>
</organism>
<dbReference type="PANTHER" id="PTHR34587">
    <property type="entry name" value="VWFA DOMAIN-CONTAINING PROTEIN"/>
    <property type="match status" value="1"/>
</dbReference>
<dbReference type="PANTHER" id="PTHR34587:SF2">
    <property type="entry name" value="G-PROTEIN COUPLED RECEPTORS FAMILY 1 PROFILE DOMAIN-CONTAINING PROTEIN"/>
    <property type="match status" value="1"/>
</dbReference>
<keyword evidence="3" id="KW-1185">Reference proteome</keyword>
<dbReference type="AlphaFoldDB" id="A0AAD7JGH1"/>
<gene>
    <name evidence="2" type="ORF">B0H16DRAFT_1310897</name>
</gene>
<proteinExistence type="predicted"/>
<dbReference type="Proteomes" id="UP001215598">
    <property type="component" value="Unassembled WGS sequence"/>
</dbReference>
<protein>
    <submittedName>
        <fullName evidence="2">Uncharacterized protein</fullName>
    </submittedName>
</protein>
<evidence type="ECO:0000313" key="3">
    <source>
        <dbReference type="Proteomes" id="UP001215598"/>
    </source>
</evidence>
<accession>A0AAD7JGH1</accession>
<feature type="region of interest" description="Disordered" evidence="1">
    <location>
        <begin position="1"/>
        <end position="34"/>
    </location>
</feature>
<name>A0AAD7JGH1_9AGAR</name>
<evidence type="ECO:0000256" key="1">
    <source>
        <dbReference type="SAM" id="MobiDB-lite"/>
    </source>
</evidence>
<reference evidence="2" key="1">
    <citation type="submission" date="2023-03" db="EMBL/GenBank/DDBJ databases">
        <title>Massive genome expansion in bonnet fungi (Mycena s.s.) driven by repeated elements and novel gene families across ecological guilds.</title>
        <authorList>
            <consortium name="Lawrence Berkeley National Laboratory"/>
            <person name="Harder C.B."/>
            <person name="Miyauchi S."/>
            <person name="Viragh M."/>
            <person name="Kuo A."/>
            <person name="Thoen E."/>
            <person name="Andreopoulos B."/>
            <person name="Lu D."/>
            <person name="Skrede I."/>
            <person name="Drula E."/>
            <person name="Henrissat B."/>
            <person name="Morin E."/>
            <person name="Kohler A."/>
            <person name="Barry K."/>
            <person name="LaButti K."/>
            <person name="Morin E."/>
            <person name="Salamov A."/>
            <person name="Lipzen A."/>
            <person name="Mereny Z."/>
            <person name="Hegedus B."/>
            <person name="Baldrian P."/>
            <person name="Stursova M."/>
            <person name="Weitz H."/>
            <person name="Taylor A."/>
            <person name="Grigoriev I.V."/>
            <person name="Nagy L.G."/>
            <person name="Martin F."/>
            <person name="Kauserud H."/>
        </authorList>
    </citation>
    <scope>NUCLEOTIDE SEQUENCE</scope>
    <source>
        <strain evidence="2">CBHHK182m</strain>
    </source>
</reference>
<dbReference type="EMBL" id="JARKIB010000028">
    <property type="protein sequence ID" value="KAJ7764279.1"/>
    <property type="molecule type" value="Genomic_DNA"/>
</dbReference>
<feature type="compositionally biased region" description="Low complexity" evidence="1">
    <location>
        <begin position="1"/>
        <end position="16"/>
    </location>
</feature>